<evidence type="ECO:0000259" key="12">
    <source>
        <dbReference type="PROSITE" id="PS50893"/>
    </source>
</evidence>
<dbReference type="InterPro" id="IPR003593">
    <property type="entry name" value="AAA+_ATPase"/>
</dbReference>
<feature type="domain" description="ABC transmembrane type-1" evidence="13">
    <location>
        <begin position="90"/>
        <end position="373"/>
    </location>
</feature>
<evidence type="ECO:0000256" key="5">
    <source>
        <dbReference type="ARBA" id="ARBA00022692"/>
    </source>
</evidence>
<protein>
    <submittedName>
        <fullName evidence="14">ABC transporter related protein</fullName>
    </submittedName>
</protein>
<evidence type="ECO:0000259" key="13">
    <source>
        <dbReference type="PROSITE" id="PS50929"/>
    </source>
</evidence>
<keyword evidence="8 11" id="KW-1133">Transmembrane helix</keyword>
<name>A0A2P2C5W8_9ZZZZ</name>
<feature type="region of interest" description="Disordered" evidence="10">
    <location>
        <begin position="1"/>
        <end position="23"/>
    </location>
</feature>
<dbReference type="PANTHER" id="PTHR43394">
    <property type="entry name" value="ATP-DEPENDENT PERMEASE MDL1, MITOCHONDRIAL"/>
    <property type="match status" value="1"/>
</dbReference>
<evidence type="ECO:0000256" key="8">
    <source>
        <dbReference type="ARBA" id="ARBA00022989"/>
    </source>
</evidence>
<proteinExistence type="predicted"/>
<reference evidence="14" key="1">
    <citation type="submission" date="2015-08" db="EMBL/GenBank/DDBJ databases">
        <authorList>
            <person name="Babu N.S."/>
            <person name="Beckwith C.J."/>
            <person name="Beseler K.G."/>
            <person name="Brison A."/>
            <person name="Carone J.V."/>
            <person name="Caskin T.P."/>
            <person name="Diamond M."/>
            <person name="Durham M.E."/>
            <person name="Foxe J.M."/>
            <person name="Go M."/>
            <person name="Henderson B.A."/>
            <person name="Jones I.B."/>
            <person name="McGettigan J.A."/>
            <person name="Micheletti S.J."/>
            <person name="Nasrallah M.E."/>
            <person name="Ortiz D."/>
            <person name="Piller C.R."/>
            <person name="Privatt S.R."/>
            <person name="Schneider S.L."/>
            <person name="Sharp S."/>
            <person name="Smith T.C."/>
            <person name="Stanton J.D."/>
            <person name="Ullery H.E."/>
            <person name="Wilson R.J."/>
            <person name="Serrano M.G."/>
            <person name="Buck G."/>
            <person name="Lee V."/>
            <person name="Wang Y."/>
            <person name="Carvalho R."/>
            <person name="Voegtly L."/>
            <person name="Shi R."/>
            <person name="Duckworth R."/>
            <person name="Johnson A."/>
            <person name="Loviza R."/>
            <person name="Walstead R."/>
            <person name="Shah Z."/>
            <person name="Kiflezghi M."/>
            <person name="Wade K."/>
            <person name="Ball S.L."/>
            <person name="Bradley K.W."/>
            <person name="Asai D.J."/>
            <person name="Bowman C.A."/>
            <person name="Russell D.A."/>
            <person name="Pope W.H."/>
            <person name="Jacobs-Sera D."/>
            <person name="Hendrix R.W."/>
            <person name="Hatfull G.F."/>
        </authorList>
    </citation>
    <scope>NUCLEOTIDE SEQUENCE</scope>
</reference>
<dbReference type="EMBL" id="CZKA01000036">
    <property type="protein sequence ID" value="CUR57398.1"/>
    <property type="molecule type" value="Genomic_DNA"/>
</dbReference>
<sequence>MSDLLSTSRDTWRNRAQDPPAIPPALVPPVDASWQVRLDALRARHRLRQQRAEKVYADSRSPERGWPVADNAAVFAFLGRLLRERRAMFAAVVVLNALAAATGLLVPRLLGGLIDRTVASGPATGMSLNALAGLVVVVVSAQALFTFLGQRTSTVFGQDLLSSAREYIVDTILRLPLGRVEGASTGDLVTRVTRDVGTMSRSVQYGLPMAIIMLLTVVLSIVAMLLNSLLLAVPSLILIGSSFFQVRRYLRRAQKCYIAEGATYSQINTTLTETVEGARTVEALGLTEERLRVAEDDLALSAQAERYGMTLRNLLFAVIDIAFNAPRVITVLVGAYGYGRGWVSLGQITAAILYVEALSGPLDRLVGEVDRLQVGAASTSRLLGIAQVPPDRTAGSELPDGSSLVGEDLRFAYRENHDVLHGIDLSLRPGERLAIVGPSGSGKSTLGRLLSGINAPRTGSARVGGVNLTELPLEVLRTEVALVTQEHHVFVGSVRDNIVLAREDSTEAAVWDALEAVGSVEWVRRLPAGLDTLLGSGNQALTPAQAQQVALARLIVADPHTLVLDEATSLIDPRTARTLEGSMNALLSGRTVVAIAHRLHTAHDADRIAVVIDGLIAELGSHDELVAHDGEYAALWRAWTS</sequence>
<dbReference type="Gene3D" id="3.40.50.300">
    <property type="entry name" value="P-loop containing nucleotide triphosphate hydrolases"/>
    <property type="match status" value="1"/>
</dbReference>
<dbReference type="InterPro" id="IPR039421">
    <property type="entry name" value="Type_1_exporter"/>
</dbReference>
<dbReference type="InterPro" id="IPR036640">
    <property type="entry name" value="ABC1_TM_sf"/>
</dbReference>
<dbReference type="Pfam" id="PF00005">
    <property type="entry name" value="ABC_tran"/>
    <property type="match status" value="1"/>
</dbReference>
<dbReference type="CDD" id="cd07346">
    <property type="entry name" value="ABC_6TM_exporters"/>
    <property type="match status" value="1"/>
</dbReference>
<dbReference type="FunFam" id="3.40.50.300:FF:001001">
    <property type="entry name" value="Multidrug ABC transporter ATP-binding protein"/>
    <property type="match status" value="1"/>
</dbReference>
<evidence type="ECO:0000256" key="11">
    <source>
        <dbReference type="SAM" id="Phobius"/>
    </source>
</evidence>
<dbReference type="InterPro" id="IPR011527">
    <property type="entry name" value="ABC1_TM_dom"/>
</dbReference>
<dbReference type="InterPro" id="IPR027417">
    <property type="entry name" value="P-loop_NTPase"/>
</dbReference>
<dbReference type="AlphaFoldDB" id="A0A2P2C5W8"/>
<keyword evidence="5 11" id="KW-0812">Transmembrane</keyword>
<dbReference type="GO" id="GO:0016020">
    <property type="term" value="C:membrane"/>
    <property type="evidence" value="ECO:0007669"/>
    <property type="project" value="UniProtKB-SubCell"/>
</dbReference>
<keyword evidence="4" id="KW-0997">Cell inner membrane</keyword>
<gene>
    <name evidence="14" type="ORF">NOCA2410007</name>
</gene>
<keyword evidence="2" id="KW-0813">Transport</keyword>
<dbReference type="Gene3D" id="1.20.1560.10">
    <property type="entry name" value="ABC transporter type 1, transmembrane domain"/>
    <property type="match status" value="1"/>
</dbReference>
<feature type="transmembrane region" description="Helical" evidence="11">
    <location>
        <begin position="203"/>
        <end position="223"/>
    </location>
</feature>
<dbReference type="InterPro" id="IPR003439">
    <property type="entry name" value="ABC_transporter-like_ATP-bd"/>
</dbReference>
<evidence type="ECO:0000256" key="6">
    <source>
        <dbReference type="ARBA" id="ARBA00022741"/>
    </source>
</evidence>
<feature type="transmembrane region" description="Helical" evidence="11">
    <location>
        <begin position="87"/>
        <end position="106"/>
    </location>
</feature>
<keyword evidence="3" id="KW-1003">Cell membrane</keyword>
<evidence type="ECO:0000256" key="1">
    <source>
        <dbReference type="ARBA" id="ARBA00004141"/>
    </source>
</evidence>
<evidence type="ECO:0000256" key="3">
    <source>
        <dbReference type="ARBA" id="ARBA00022475"/>
    </source>
</evidence>
<evidence type="ECO:0000256" key="9">
    <source>
        <dbReference type="ARBA" id="ARBA00023136"/>
    </source>
</evidence>
<dbReference type="GO" id="GO:0016887">
    <property type="term" value="F:ATP hydrolysis activity"/>
    <property type="evidence" value="ECO:0007669"/>
    <property type="project" value="InterPro"/>
</dbReference>
<dbReference type="SUPFAM" id="SSF90123">
    <property type="entry name" value="ABC transporter transmembrane region"/>
    <property type="match status" value="1"/>
</dbReference>
<evidence type="ECO:0000256" key="7">
    <source>
        <dbReference type="ARBA" id="ARBA00022840"/>
    </source>
</evidence>
<organism evidence="14">
    <name type="scientific">metagenome</name>
    <dbReference type="NCBI Taxonomy" id="256318"/>
    <lineage>
        <taxon>unclassified sequences</taxon>
        <taxon>metagenomes</taxon>
    </lineage>
</organism>
<feature type="transmembrane region" description="Helical" evidence="11">
    <location>
        <begin position="229"/>
        <end position="246"/>
    </location>
</feature>
<keyword evidence="9 11" id="KW-0472">Membrane</keyword>
<dbReference type="PROSITE" id="PS50929">
    <property type="entry name" value="ABC_TM1F"/>
    <property type="match status" value="1"/>
</dbReference>
<evidence type="ECO:0000256" key="4">
    <source>
        <dbReference type="ARBA" id="ARBA00022519"/>
    </source>
</evidence>
<dbReference type="PROSITE" id="PS50893">
    <property type="entry name" value="ABC_TRANSPORTER_2"/>
    <property type="match status" value="1"/>
</dbReference>
<dbReference type="GO" id="GO:0015421">
    <property type="term" value="F:ABC-type oligopeptide transporter activity"/>
    <property type="evidence" value="ECO:0007669"/>
    <property type="project" value="TreeGrafter"/>
</dbReference>
<dbReference type="Pfam" id="PF00664">
    <property type="entry name" value="ABC_membrane"/>
    <property type="match status" value="1"/>
</dbReference>
<dbReference type="SUPFAM" id="SSF52540">
    <property type="entry name" value="P-loop containing nucleoside triphosphate hydrolases"/>
    <property type="match status" value="1"/>
</dbReference>
<evidence type="ECO:0000256" key="2">
    <source>
        <dbReference type="ARBA" id="ARBA00022448"/>
    </source>
</evidence>
<feature type="domain" description="ABC transporter" evidence="12">
    <location>
        <begin position="404"/>
        <end position="638"/>
    </location>
</feature>
<keyword evidence="6" id="KW-0547">Nucleotide-binding</keyword>
<dbReference type="PANTHER" id="PTHR43394:SF1">
    <property type="entry name" value="ATP-BINDING CASSETTE SUB-FAMILY B MEMBER 10, MITOCHONDRIAL"/>
    <property type="match status" value="1"/>
</dbReference>
<keyword evidence="7" id="KW-0067">ATP-binding</keyword>
<evidence type="ECO:0000313" key="14">
    <source>
        <dbReference type="EMBL" id="CUR57398.1"/>
    </source>
</evidence>
<accession>A0A2P2C5W8</accession>
<comment type="subcellular location">
    <subcellularLocation>
        <location evidence="1">Membrane</location>
        <topology evidence="1">Multi-pass membrane protein</topology>
    </subcellularLocation>
</comment>
<dbReference type="GO" id="GO:0005524">
    <property type="term" value="F:ATP binding"/>
    <property type="evidence" value="ECO:0007669"/>
    <property type="project" value="UniProtKB-KW"/>
</dbReference>
<feature type="transmembrane region" description="Helical" evidence="11">
    <location>
        <begin position="126"/>
        <end position="148"/>
    </location>
</feature>
<dbReference type="SMART" id="SM00382">
    <property type="entry name" value="AAA"/>
    <property type="match status" value="1"/>
</dbReference>
<evidence type="ECO:0000256" key="10">
    <source>
        <dbReference type="SAM" id="MobiDB-lite"/>
    </source>
</evidence>